<reference evidence="2 3" key="1">
    <citation type="submission" date="2006-02" db="EMBL/GenBank/DDBJ databases">
        <authorList>
            <person name="Moran M.A."/>
            <person name="Kjelleberg S."/>
            <person name="Egan S."/>
            <person name="Saunders N."/>
            <person name="Thomas T."/>
            <person name="Ferriera S."/>
            <person name="Johnson J."/>
            <person name="Kravitz S."/>
            <person name="Halpern A."/>
            <person name="Remington K."/>
            <person name="Beeson K."/>
            <person name="Tran B."/>
            <person name="Rogers Y.-H."/>
            <person name="Friedman R."/>
            <person name="Venter J.C."/>
        </authorList>
    </citation>
    <scope>NUCLEOTIDE SEQUENCE [LARGE SCALE GENOMIC DNA]</scope>
    <source>
        <strain evidence="2 3">D2</strain>
    </source>
</reference>
<feature type="chain" id="PRO_5002665646" evidence="1">
    <location>
        <begin position="21"/>
        <end position="972"/>
    </location>
</feature>
<evidence type="ECO:0000313" key="3">
    <source>
        <dbReference type="Proteomes" id="UP000006201"/>
    </source>
</evidence>
<dbReference type="OrthoDB" id="9785394at2"/>
<dbReference type="EMBL" id="AAOH01000001">
    <property type="protein sequence ID" value="EAR30168.1"/>
    <property type="molecule type" value="Genomic_DNA"/>
</dbReference>
<comment type="caution">
    <text evidence="2">The sequence shown here is derived from an EMBL/GenBank/DDBJ whole genome shotgun (WGS) entry which is preliminary data.</text>
</comment>
<dbReference type="AlphaFoldDB" id="A4C3N6"/>
<feature type="signal peptide" evidence="1">
    <location>
        <begin position="1"/>
        <end position="20"/>
    </location>
</feature>
<dbReference type="SUPFAM" id="SSF51126">
    <property type="entry name" value="Pectin lyase-like"/>
    <property type="match status" value="1"/>
</dbReference>
<dbReference type="Proteomes" id="UP000006201">
    <property type="component" value="Unassembled WGS sequence"/>
</dbReference>
<dbReference type="PROSITE" id="PS51257">
    <property type="entry name" value="PROKAR_LIPOPROTEIN"/>
    <property type="match status" value="1"/>
</dbReference>
<evidence type="ECO:0000256" key="1">
    <source>
        <dbReference type="SAM" id="SignalP"/>
    </source>
</evidence>
<keyword evidence="3" id="KW-1185">Reference proteome</keyword>
<sequence>MNRIILICCFSLLTACGGGSDSTPDLPPQPSPPPTDPLSQYINVKEAYTGNASPAALNNATLGQVYVYIALLAPELLPDYNDDPGSVGASCSGGGSLNITNGSSDNEKYVSFDNCSEDGMVTNGKATVRANKFSANGELIDSTIIFENIQVKSLLDTDLISERVLSGTSQFKELGEDCSKTEEIHNLLFTDPQTKHQLLYSDFKTHRVGSPNGLCSNNNNSFYVKGDIFDSDLGYWQVRTTKLFMLKTLGSAFEEQGSLTIKGANDSSSTLAVEFYSEQRGNLTSNYPYYRIALLNAANTTTTQTEYIFLQEYFNASMLFDFADDDGDGMTNGWEVAFGFNPLDATDAALDFDGDGYSNLDEYHYWGHPTNIKILPKIADISISLTHEPKNYGATIEVDALISSNADSSQTAIVDVTYTTQAPTQFDSKTYQSHRLCTVSEDLLQLSCQINHLKPGNYQNHKVYLTADKNNTSAVTSSLLAKVAYLGHDFDTTNDNATIEIARLPIDAQFGFSVPHDQLNIIMLVGEQEEAEFSFIQKETASGTIDPLNHFKVQLQLPEFATLLSAQCYEQTTYTWYNCLEKNQLIFTDNGGYRNAYNKFKLTISGHTQGQGHISFTAKSDSTNEQAIGFATFPLVVGQPTQVIQQQIDTAPNMSTITVPNGIYLGPLDLSNKQIQLQAQSQNATLYFNGADYPLFNEATIKLGQSSQLIGFTLASHYITVDEGHSQINNNLFDGTQYHLPSTTIMNNSTLTLAQNRFVGSALDTGYLYDYIREQYHCPYIETGTYYKDENATTINAINNVYSGNLLTHPDIYFACDFIRAYPEAKITMNNNTFQGIGRVLELVYRSGVTPHYEVNMTNNIISNSRFIIENGSYGSTLKDFSAASTFNLINNLIFEVETPFFNMLNKQKETGSVLADPLINYLGYQQANSPSIDTGADITLSIDINGTERPLDGDNNGSKLIDIGAIEFQIN</sequence>
<keyword evidence="1" id="KW-0732">Signal</keyword>
<dbReference type="eggNOG" id="COG4932">
    <property type="taxonomic scope" value="Bacteria"/>
</dbReference>
<gene>
    <name evidence="2" type="ORF">PTD2_01326</name>
</gene>
<dbReference type="InterPro" id="IPR059226">
    <property type="entry name" value="Choice_anch_Q_dom"/>
</dbReference>
<accession>A4C3N6</accession>
<dbReference type="NCBIfam" id="NF041518">
    <property type="entry name" value="choice_anch_Q"/>
    <property type="match status" value="1"/>
</dbReference>
<name>A4C3N6_9GAMM</name>
<organism evidence="2 3">
    <name type="scientific">Pseudoalteromonas tunicata D2</name>
    <dbReference type="NCBI Taxonomy" id="87626"/>
    <lineage>
        <taxon>Bacteria</taxon>
        <taxon>Pseudomonadati</taxon>
        <taxon>Pseudomonadota</taxon>
        <taxon>Gammaproteobacteria</taxon>
        <taxon>Alteromonadales</taxon>
        <taxon>Pseudoalteromonadaceae</taxon>
        <taxon>Pseudoalteromonas</taxon>
    </lineage>
</organism>
<keyword evidence="2" id="KW-0472">Membrane</keyword>
<proteinExistence type="predicted"/>
<dbReference type="InterPro" id="IPR011050">
    <property type="entry name" value="Pectin_lyase_fold/virulence"/>
</dbReference>
<protein>
    <submittedName>
        <fullName evidence="2">OmpA-like transmembrane domain protein</fullName>
    </submittedName>
</protein>
<dbReference type="RefSeq" id="WP_009836469.1">
    <property type="nucleotide sequence ID" value="NZ_AAOH01000001.1"/>
</dbReference>
<dbReference type="HOGENOM" id="CLU_308329_0_0_6"/>
<evidence type="ECO:0000313" key="2">
    <source>
        <dbReference type="EMBL" id="EAR30168.1"/>
    </source>
</evidence>
<keyword evidence="2" id="KW-0812">Transmembrane</keyword>